<sequence length="277" mass="30176">MRRWAFLLRPQWLALFVVVAAFAYLCFTVLAPWQLGKNTKTSRENAQISRSLGAEPLPVTSVLPQQDSTAPEEQWQRVTATGRYLPEAQVLARLRLIDGDPAFEVLVPFAVDGGPTVLVDRGYVRPVAGSQPPAIDPPPSETVTITARLRDSEGLARDKEPFQVDGVQQVYSININQISTLTGVPLVGSYLQLVDNQPGGLGVIPLPHLDAGPFLSYGIQWIAFGIIAPIGVGYFVYSEIKVRRREKALAAAAAESAEAGTAPTTEQKLADRYGKRR</sequence>
<feature type="region of interest" description="Disordered" evidence="7">
    <location>
        <begin position="253"/>
        <end position="277"/>
    </location>
</feature>
<dbReference type="InterPro" id="IPR002994">
    <property type="entry name" value="Surf1/Shy1"/>
</dbReference>
<dbReference type="Proteomes" id="UP000254291">
    <property type="component" value="Unassembled WGS sequence"/>
</dbReference>
<feature type="transmembrane region" description="Helical" evidence="6">
    <location>
        <begin position="12"/>
        <end position="33"/>
    </location>
</feature>
<protein>
    <recommendedName>
        <fullName evidence="6">SURF1-like protein</fullName>
    </recommendedName>
</protein>
<evidence type="ECO:0000313" key="8">
    <source>
        <dbReference type="EMBL" id="STZ44320.1"/>
    </source>
</evidence>
<evidence type="ECO:0000313" key="9">
    <source>
        <dbReference type="Proteomes" id="UP000254291"/>
    </source>
</evidence>
<evidence type="ECO:0000256" key="4">
    <source>
        <dbReference type="ARBA" id="ARBA00022989"/>
    </source>
</evidence>
<dbReference type="PANTHER" id="PTHR23427:SF2">
    <property type="entry name" value="SURFEIT LOCUS PROTEIN 1"/>
    <property type="match status" value="1"/>
</dbReference>
<dbReference type="RefSeq" id="WP_115327758.1">
    <property type="nucleotide sequence ID" value="NZ_JACKST010000020.1"/>
</dbReference>
<organism evidence="8 9">
    <name type="scientific">Mycolicibacterium gilvum</name>
    <dbReference type="NCBI Taxonomy" id="1804"/>
    <lineage>
        <taxon>Bacteria</taxon>
        <taxon>Bacillati</taxon>
        <taxon>Actinomycetota</taxon>
        <taxon>Actinomycetes</taxon>
        <taxon>Mycobacteriales</taxon>
        <taxon>Mycobacteriaceae</taxon>
        <taxon>Mycolicibacterium</taxon>
    </lineage>
</organism>
<keyword evidence="3 6" id="KW-0812">Transmembrane</keyword>
<dbReference type="CDD" id="cd06662">
    <property type="entry name" value="SURF1"/>
    <property type="match status" value="1"/>
</dbReference>
<evidence type="ECO:0000256" key="1">
    <source>
        <dbReference type="ARBA" id="ARBA00004370"/>
    </source>
</evidence>
<name>A0A378SNL4_9MYCO</name>
<evidence type="ECO:0000256" key="6">
    <source>
        <dbReference type="RuleBase" id="RU363076"/>
    </source>
</evidence>
<dbReference type="Pfam" id="PF02104">
    <property type="entry name" value="SURF1"/>
    <property type="match status" value="1"/>
</dbReference>
<proteinExistence type="inferred from homology"/>
<evidence type="ECO:0000256" key="3">
    <source>
        <dbReference type="ARBA" id="ARBA00022692"/>
    </source>
</evidence>
<dbReference type="InterPro" id="IPR045214">
    <property type="entry name" value="Surf1/Surf4"/>
</dbReference>
<evidence type="ECO:0000256" key="2">
    <source>
        <dbReference type="ARBA" id="ARBA00007165"/>
    </source>
</evidence>
<evidence type="ECO:0000256" key="7">
    <source>
        <dbReference type="SAM" id="MobiDB-lite"/>
    </source>
</evidence>
<feature type="transmembrane region" description="Helical" evidence="6">
    <location>
        <begin position="214"/>
        <end position="237"/>
    </location>
</feature>
<gene>
    <name evidence="8" type="ORF">NCTC10742_03554</name>
</gene>
<reference evidence="8 9" key="1">
    <citation type="submission" date="2018-06" db="EMBL/GenBank/DDBJ databases">
        <authorList>
            <consortium name="Pathogen Informatics"/>
            <person name="Doyle S."/>
        </authorList>
    </citation>
    <scope>NUCLEOTIDE SEQUENCE [LARGE SCALE GENOMIC DNA]</scope>
    <source>
        <strain evidence="8 9">NCTC10742</strain>
    </source>
</reference>
<feature type="compositionally biased region" description="Low complexity" evidence="7">
    <location>
        <begin position="253"/>
        <end position="266"/>
    </location>
</feature>
<keyword evidence="6" id="KW-1003">Cell membrane</keyword>
<keyword evidence="4 6" id="KW-1133">Transmembrane helix</keyword>
<dbReference type="GO" id="GO:0005886">
    <property type="term" value="C:plasma membrane"/>
    <property type="evidence" value="ECO:0007669"/>
    <property type="project" value="UniProtKB-SubCell"/>
</dbReference>
<dbReference type="PANTHER" id="PTHR23427">
    <property type="entry name" value="SURFEIT LOCUS PROTEIN"/>
    <property type="match status" value="1"/>
</dbReference>
<dbReference type="PROSITE" id="PS50895">
    <property type="entry name" value="SURF1"/>
    <property type="match status" value="1"/>
</dbReference>
<accession>A0A378SNL4</accession>
<feature type="compositionally biased region" description="Basic and acidic residues" evidence="7">
    <location>
        <begin position="268"/>
        <end position="277"/>
    </location>
</feature>
<evidence type="ECO:0000256" key="5">
    <source>
        <dbReference type="ARBA" id="ARBA00023136"/>
    </source>
</evidence>
<keyword evidence="5 6" id="KW-0472">Membrane</keyword>
<comment type="similarity">
    <text evidence="2 6">Belongs to the SURF1 family.</text>
</comment>
<dbReference type="EMBL" id="UGQM01000001">
    <property type="protein sequence ID" value="STZ44320.1"/>
    <property type="molecule type" value="Genomic_DNA"/>
</dbReference>
<comment type="subcellular location">
    <subcellularLocation>
        <location evidence="6">Cell membrane</location>
        <topology evidence="6">Multi-pass membrane protein</topology>
    </subcellularLocation>
    <subcellularLocation>
        <location evidence="1">Membrane</location>
    </subcellularLocation>
</comment>
<dbReference type="AlphaFoldDB" id="A0A378SNL4"/>